<dbReference type="InterPro" id="IPR012337">
    <property type="entry name" value="RNaseH-like_sf"/>
</dbReference>
<sequence length="242" mass="27906">MDKNLLDLYSDYLLSSFGPTTATGLSALLDGQVSHDQVTRFLSQATYTSKTLWQQVKPMLRSVERDEGVLIFDDTIQAKPHTDENELICWHFDHTQNRSVKGINLLNCVYQIDDLTIPVAFELVRKPLVFSDSETGQVKRKSEVTKNELLRSMLGTCQHNQIKYRYVLADSWFSAKENLTFIRHRLDKHFIVALKANRTVALSKEDKLQGRFTRIDALPWSEEVPQLGWIKGLDFPVLLHRQ</sequence>
<dbReference type="Pfam" id="PF13546">
    <property type="entry name" value="DDE_5"/>
    <property type="match status" value="1"/>
</dbReference>
<organism evidence="2">
    <name type="scientific">marine metagenome</name>
    <dbReference type="NCBI Taxonomy" id="408172"/>
    <lineage>
        <taxon>unclassified sequences</taxon>
        <taxon>metagenomes</taxon>
        <taxon>ecological metagenomes</taxon>
    </lineage>
</organism>
<dbReference type="AlphaFoldDB" id="A0A382RK57"/>
<dbReference type="EMBL" id="UINC01121980">
    <property type="protein sequence ID" value="SVC97507.1"/>
    <property type="molecule type" value="Genomic_DNA"/>
</dbReference>
<dbReference type="InterPro" id="IPR038721">
    <property type="entry name" value="IS701-like_DDE_dom"/>
</dbReference>
<evidence type="ECO:0000313" key="2">
    <source>
        <dbReference type="EMBL" id="SVC97507.1"/>
    </source>
</evidence>
<feature type="domain" description="Transposase IS701-like DDE" evidence="1">
    <location>
        <begin position="8"/>
        <end position="201"/>
    </location>
</feature>
<feature type="non-terminal residue" evidence="2">
    <location>
        <position position="242"/>
    </location>
</feature>
<evidence type="ECO:0000259" key="1">
    <source>
        <dbReference type="Pfam" id="PF13546"/>
    </source>
</evidence>
<dbReference type="SUPFAM" id="SSF53098">
    <property type="entry name" value="Ribonuclease H-like"/>
    <property type="match status" value="1"/>
</dbReference>
<name>A0A382RK57_9ZZZZ</name>
<reference evidence="2" key="1">
    <citation type="submission" date="2018-05" db="EMBL/GenBank/DDBJ databases">
        <authorList>
            <person name="Lanie J.A."/>
            <person name="Ng W.-L."/>
            <person name="Kazmierczak K.M."/>
            <person name="Andrzejewski T.M."/>
            <person name="Davidsen T.M."/>
            <person name="Wayne K.J."/>
            <person name="Tettelin H."/>
            <person name="Glass J.I."/>
            <person name="Rusch D."/>
            <person name="Podicherti R."/>
            <person name="Tsui H.-C.T."/>
            <person name="Winkler M.E."/>
        </authorList>
    </citation>
    <scope>NUCLEOTIDE SEQUENCE</scope>
</reference>
<protein>
    <recommendedName>
        <fullName evidence="1">Transposase IS701-like DDE domain-containing protein</fullName>
    </recommendedName>
</protein>
<accession>A0A382RK57</accession>
<gene>
    <name evidence="2" type="ORF">METZ01_LOCUS350361</name>
</gene>
<proteinExistence type="predicted"/>